<dbReference type="InterPro" id="IPR014381">
    <property type="entry name" value="Arch_Rpo5/euc_Rpb5"/>
</dbReference>
<comment type="function">
    <text evidence="4">DNA-dependent RNA polymerase (RNAP) catalyzes the transcription of DNA into RNA using the four ribonucleoside triphosphates as substrates.</text>
</comment>
<dbReference type="GO" id="GO:0042797">
    <property type="term" value="P:tRNA transcription by RNA polymerase III"/>
    <property type="evidence" value="ECO:0007669"/>
    <property type="project" value="TreeGrafter"/>
</dbReference>
<dbReference type="FunFam" id="3.90.940.20:FF:000001">
    <property type="entry name" value="DNA-directed RNA polymerases I, II, and III subunit RPABC1"/>
    <property type="match status" value="1"/>
</dbReference>
<dbReference type="SUPFAM" id="SSF55287">
    <property type="entry name" value="RPB5-like RNA polymerase subunit"/>
    <property type="match status" value="1"/>
</dbReference>
<accession>A0A832ZHY7</accession>
<protein>
    <recommendedName>
        <fullName evidence="4">DNA-directed RNA polymerase subunit Rpo5</fullName>
        <ecNumber evidence="4">2.7.7.6</ecNumber>
    </recommendedName>
    <alternativeName>
        <fullName evidence="4">DNA-directed RNA polymerase subunit H</fullName>
    </alternativeName>
</protein>
<dbReference type="PANTHER" id="PTHR10535:SF0">
    <property type="entry name" value="DNA-DIRECTED RNA POLYMERASES I, II, AND III SUBUNIT RPABC1"/>
    <property type="match status" value="1"/>
</dbReference>
<dbReference type="EMBL" id="DQUI01000014">
    <property type="protein sequence ID" value="HIP83966.1"/>
    <property type="molecule type" value="Genomic_DNA"/>
</dbReference>
<name>A0A832ZHY7_9EURY</name>
<evidence type="ECO:0000259" key="5">
    <source>
        <dbReference type="Pfam" id="PF01191"/>
    </source>
</evidence>
<dbReference type="AlphaFoldDB" id="A0A832ZHY7"/>
<keyword evidence="1 4" id="KW-0240">DNA-directed RNA polymerase</keyword>
<dbReference type="GO" id="GO:0003677">
    <property type="term" value="F:DNA binding"/>
    <property type="evidence" value="ECO:0007669"/>
    <property type="project" value="InterPro"/>
</dbReference>
<keyword evidence="3 4" id="KW-0804">Transcription</keyword>
<comment type="caution">
    <text evidence="7">The sequence shown here is derived from an EMBL/GenBank/DDBJ whole genome shotgun (WGS) entry which is preliminary data.</text>
</comment>
<reference evidence="7" key="1">
    <citation type="journal article" date="2020" name="ISME J.">
        <title>Gammaproteobacteria mediating utilization of methyl-, sulfur- and petroleum organic compounds in deep ocean hydrothermal plumes.</title>
        <authorList>
            <person name="Zhou Z."/>
            <person name="Liu Y."/>
            <person name="Pan J."/>
            <person name="Cron B.R."/>
            <person name="Toner B.M."/>
            <person name="Anantharaman K."/>
            <person name="Breier J.A."/>
            <person name="Dick G.J."/>
            <person name="Li M."/>
        </authorList>
    </citation>
    <scope>NUCLEOTIDE SEQUENCE</scope>
    <source>
        <strain evidence="6">SZUA-1453</strain>
        <strain evidence="7">SZUA-1471</strain>
    </source>
</reference>
<dbReference type="HAMAP" id="MF_00025">
    <property type="entry name" value="RNApol_Rpo5_RPB5"/>
    <property type="match status" value="1"/>
</dbReference>
<dbReference type="GO" id="GO:0006366">
    <property type="term" value="P:transcription by RNA polymerase II"/>
    <property type="evidence" value="ECO:0007669"/>
    <property type="project" value="TreeGrafter"/>
</dbReference>
<evidence type="ECO:0000313" key="6">
    <source>
        <dbReference type="EMBL" id="HIP83966.1"/>
    </source>
</evidence>
<evidence type="ECO:0000256" key="1">
    <source>
        <dbReference type="ARBA" id="ARBA00022478"/>
    </source>
</evidence>
<comment type="subcellular location">
    <subcellularLocation>
        <location evidence="4">Cytoplasm</location>
    </subcellularLocation>
</comment>
<organism evidence="7 8">
    <name type="scientific">Methanothermococcus okinawensis</name>
    <dbReference type="NCBI Taxonomy" id="155863"/>
    <lineage>
        <taxon>Archaea</taxon>
        <taxon>Methanobacteriati</taxon>
        <taxon>Methanobacteriota</taxon>
        <taxon>Methanomada group</taxon>
        <taxon>Methanococci</taxon>
        <taxon>Methanococcales</taxon>
        <taxon>Methanococcaceae</taxon>
        <taxon>Methanothermococcus</taxon>
    </lineage>
</organism>
<evidence type="ECO:0000256" key="2">
    <source>
        <dbReference type="ARBA" id="ARBA00022695"/>
    </source>
</evidence>
<evidence type="ECO:0000256" key="4">
    <source>
        <dbReference type="HAMAP-Rule" id="MF_00025"/>
    </source>
</evidence>
<feature type="domain" description="RNA polymerase subunit H/Rpb5 C-terminal" evidence="5">
    <location>
        <begin position="1"/>
        <end position="73"/>
    </location>
</feature>
<dbReference type="Proteomes" id="UP000643554">
    <property type="component" value="Unassembled WGS sequence"/>
</dbReference>
<evidence type="ECO:0000313" key="7">
    <source>
        <dbReference type="EMBL" id="HIP91515.1"/>
    </source>
</evidence>
<dbReference type="EMBL" id="DQUO01000052">
    <property type="protein sequence ID" value="HIP91515.1"/>
    <property type="molecule type" value="Genomic_DNA"/>
</dbReference>
<dbReference type="NCBIfam" id="NF007129">
    <property type="entry name" value="PRK09570.1"/>
    <property type="match status" value="1"/>
</dbReference>
<comment type="similarity">
    <text evidence="4">Belongs to the archaeal Rpo5/eukaryotic RPB5 RNA polymerase subunit family.</text>
</comment>
<dbReference type="Pfam" id="PF01191">
    <property type="entry name" value="RNA_pol_Rpb5_C"/>
    <property type="match status" value="1"/>
</dbReference>
<dbReference type="EC" id="2.7.7.6" evidence="4"/>
<evidence type="ECO:0000313" key="8">
    <source>
        <dbReference type="Proteomes" id="UP000618343"/>
    </source>
</evidence>
<sequence>MKVTSHRLVPKHEIMSKEEVEDLLKKYNTKIQQLPKILDTDPVVEEIGAKPGDVIRITRESPTAGKSVYYRLVIKRTV</sequence>
<comment type="catalytic activity">
    <reaction evidence="4">
        <text>RNA(n) + a ribonucleoside 5'-triphosphate = RNA(n+1) + diphosphate</text>
        <dbReference type="Rhea" id="RHEA:21248"/>
        <dbReference type="Rhea" id="RHEA-COMP:14527"/>
        <dbReference type="Rhea" id="RHEA-COMP:17342"/>
        <dbReference type="ChEBI" id="CHEBI:33019"/>
        <dbReference type="ChEBI" id="CHEBI:61557"/>
        <dbReference type="ChEBI" id="CHEBI:140395"/>
        <dbReference type="EC" id="2.7.7.6"/>
    </reaction>
</comment>
<evidence type="ECO:0000256" key="3">
    <source>
        <dbReference type="ARBA" id="ARBA00023163"/>
    </source>
</evidence>
<dbReference type="InterPro" id="IPR035913">
    <property type="entry name" value="RPB5-like_sf"/>
</dbReference>
<keyword evidence="4" id="KW-0963">Cytoplasm</keyword>
<dbReference type="Proteomes" id="UP000618343">
    <property type="component" value="Unassembled WGS sequence"/>
</dbReference>
<keyword evidence="4 7" id="KW-0808">Transferase</keyword>
<dbReference type="GO" id="GO:0000428">
    <property type="term" value="C:DNA-directed RNA polymerase complex"/>
    <property type="evidence" value="ECO:0007669"/>
    <property type="project" value="UniProtKB-KW"/>
</dbReference>
<keyword evidence="2 4" id="KW-0548">Nucleotidyltransferase</keyword>
<dbReference type="PANTHER" id="PTHR10535">
    <property type="entry name" value="DNA-DIRECTED RNA POLYMERASES I, II, AND III SUBUNIT RPABC1"/>
    <property type="match status" value="1"/>
</dbReference>
<dbReference type="GO" id="GO:0003899">
    <property type="term" value="F:DNA-directed RNA polymerase activity"/>
    <property type="evidence" value="ECO:0007669"/>
    <property type="project" value="UniProtKB-UniRule"/>
</dbReference>
<dbReference type="GO" id="GO:0005737">
    <property type="term" value="C:cytoplasm"/>
    <property type="evidence" value="ECO:0007669"/>
    <property type="project" value="UniProtKB-SubCell"/>
</dbReference>
<dbReference type="InterPro" id="IPR000783">
    <property type="entry name" value="RNA_pol_subH/Rpb5_C"/>
</dbReference>
<dbReference type="Gene3D" id="3.90.940.20">
    <property type="entry name" value="RPB5-like RNA polymerase subunit"/>
    <property type="match status" value="1"/>
</dbReference>
<proteinExistence type="inferred from homology"/>
<gene>
    <name evidence="4" type="primary">rpo5</name>
    <name evidence="4" type="synonym">rpoH</name>
    <name evidence="6" type="ORF">EYH15_00495</name>
    <name evidence="7" type="ORF">EYH21_04380</name>
</gene>
<dbReference type="GO" id="GO:0006362">
    <property type="term" value="P:transcription elongation by RNA polymerase I"/>
    <property type="evidence" value="ECO:0007669"/>
    <property type="project" value="TreeGrafter"/>
</dbReference>
<comment type="subunit">
    <text evidence="4">Part of the RNA polymerase complex.</text>
</comment>